<comment type="caution">
    <text evidence="1">The sequence shown here is derived from an EMBL/GenBank/DDBJ whole genome shotgun (WGS) entry which is preliminary data.</text>
</comment>
<reference evidence="1" key="1">
    <citation type="submission" date="2020-10" db="EMBL/GenBank/DDBJ databases">
        <title>Connecting structure to function with the recovery of over 1000 high-quality activated sludge metagenome-assembled genomes encoding full-length rRNA genes using long-read sequencing.</title>
        <authorList>
            <person name="Singleton C.M."/>
            <person name="Petriglieri F."/>
            <person name="Kristensen J.M."/>
            <person name="Kirkegaard R.H."/>
            <person name="Michaelsen T.Y."/>
            <person name="Andersen M.H."/>
            <person name="Karst S.M."/>
            <person name="Dueholm M.S."/>
            <person name="Nielsen P.H."/>
            <person name="Albertsen M."/>
        </authorList>
    </citation>
    <scope>NUCLEOTIDE SEQUENCE</scope>
    <source>
        <strain evidence="1">Ribe_18-Q3-R11-54_MAXAC.001</strain>
    </source>
</reference>
<sequence length="215" mass="22966">MITIDPMTLRPNLPSEGQPSWFFIAVDLDGEARREWAAEQAASAAGELDLGARENGQDVQDHLAAVFFEASAAPRPEGFSARVLFIPDTSTWGLTIDFVAFEVSDDAEDREATHRMLTSADEDDDAGSYLVGIHDAQGTECGLLRISVVEQPLVEFEGGGAIVPVASLTCVIRRPDGQGAVVDLVGICVTQDVALLALALDPLKNLMLGNELVTE</sequence>
<protein>
    <submittedName>
        <fullName evidence="1">Uncharacterized protein</fullName>
    </submittedName>
</protein>
<name>A0A9D7T629_9MICO</name>
<evidence type="ECO:0000313" key="1">
    <source>
        <dbReference type="EMBL" id="MBL0003171.1"/>
    </source>
</evidence>
<proteinExistence type="predicted"/>
<dbReference type="AlphaFoldDB" id="A0A9D7T629"/>
<dbReference type="Proteomes" id="UP000886632">
    <property type="component" value="Unassembled WGS sequence"/>
</dbReference>
<accession>A0A9D7T629</accession>
<gene>
    <name evidence="1" type="ORF">IPP00_04000</name>
</gene>
<dbReference type="EMBL" id="JADKGK010000009">
    <property type="protein sequence ID" value="MBL0003171.1"/>
    <property type="molecule type" value="Genomic_DNA"/>
</dbReference>
<evidence type="ECO:0000313" key="2">
    <source>
        <dbReference type="Proteomes" id="UP000886632"/>
    </source>
</evidence>
<organism evidence="1 2">
    <name type="scientific">Candidatus Phosphoribacter hodrii</name>
    <dbReference type="NCBI Taxonomy" id="2953743"/>
    <lineage>
        <taxon>Bacteria</taxon>
        <taxon>Bacillati</taxon>
        <taxon>Actinomycetota</taxon>
        <taxon>Actinomycetes</taxon>
        <taxon>Micrococcales</taxon>
        <taxon>Dermatophilaceae</taxon>
        <taxon>Candidatus Phosphoribacter</taxon>
    </lineage>
</organism>